<feature type="transmembrane region" description="Helical" evidence="1">
    <location>
        <begin position="74"/>
        <end position="92"/>
    </location>
</feature>
<dbReference type="InterPro" id="IPR032508">
    <property type="entry name" value="FecR_C"/>
</dbReference>
<accession>A0A7D4U0D3</accession>
<dbReference type="PANTHER" id="PTHR30273">
    <property type="entry name" value="PERIPLASMIC SIGNAL SENSOR AND SIGMA FACTOR ACTIVATOR FECR-RELATED"/>
    <property type="match status" value="1"/>
</dbReference>
<evidence type="ECO:0000313" key="4">
    <source>
        <dbReference type="EMBL" id="QKJ32857.1"/>
    </source>
</evidence>
<evidence type="ECO:0000313" key="5">
    <source>
        <dbReference type="Proteomes" id="UP000505355"/>
    </source>
</evidence>
<evidence type="ECO:0000259" key="2">
    <source>
        <dbReference type="Pfam" id="PF04773"/>
    </source>
</evidence>
<evidence type="ECO:0000259" key="3">
    <source>
        <dbReference type="Pfam" id="PF16344"/>
    </source>
</evidence>
<dbReference type="AlphaFoldDB" id="A0A7D4U0D3"/>
<dbReference type="Pfam" id="PF16344">
    <property type="entry name" value="FecR_C"/>
    <property type="match status" value="1"/>
</dbReference>
<dbReference type="InterPro" id="IPR006860">
    <property type="entry name" value="FecR"/>
</dbReference>
<gene>
    <name evidence="4" type="ORF">HQ865_24900</name>
</gene>
<organism evidence="4 5">
    <name type="scientific">Mucilaginibacter mali</name>
    <dbReference type="NCBI Taxonomy" id="2740462"/>
    <lineage>
        <taxon>Bacteria</taxon>
        <taxon>Pseudomonadati</taxon>
        <taxon>Bacteroidota</taxon>
        <taxon>Sphingobacteriia</taxon>
        <taxon>Sphingobacteriales</taxon>
        <taxon>Sphingobacteriaceae</taxon>
        <taxon>Mucilaginibacter</taxon>
    </lineage>
</organism>
<dbReference type="PANTHER" id="PTHR30273:SF2">
    <property type="entry name" value="PROTEIN FECR"/>
    <property type="match status" value="1"/>
</dbReference>
<feature type="domain" description="Protein FecR C-terminal" evidence="3">
    <location>
        <begin position="306"/>
        <end position="365"/>
    </location>
</feature>
<reference evidence="4 5" key="1">
    <citation type="submission" date="2020-05" db="EMBL/GenBank/DDBJ databases">
        <title>Mucilaginibacter mali sp. nov.</title>
        <authorList>
            <person name="Kim H.S."/>
            <person name="Lee K.C."/>
            <person name="Suh M.K."/>
            <person name="Kim J.-S."/>
            <person name="Han K.-I."/>
            <person name="Eom M.K."/>
            <person name="Shin Y.K."/>
            <person name="Lee J.-S."/>
        </authorList>
    </citation>
    <scope>NUCLEOTIDE SEQUENCE [LARGE SCALE GENOMIC DNA]</scope>
    <source>
        <strain evidence="4 5">G2-14</strain>
    </source>
</reference>
<keyword evidence="1" id="KW-1133">Transmembrane helix</keyword>
<dbReference type="RefSeq" id="WP_173417502.1">
    <property type="nucleotide sequence ID" value="NZ_CP054139.1"/>
</dbReference>
<dbReference type="Gene3D" id="2.60.120.1440">
    <property type="match status" value="1"/>
</dbReference>
<dbReference type="GO" id="GO:0016989">
    <property type="term" value="F:sigma factor antagonist activity"/>
    <property type="evidence" value="ECO:0007669"/>
    <property type="project" value="TreeGrafter"/>
</dbReference>
<dbReference type="Gene3D" id="3.55.50.30">
    <property type="match status" value="1"/>
</dbReference>
<dbReference type="Pfam" id="PF04773">
    <property type="entry name" value="FecR"/>
    <property type="match status" value="1"/>
</dbReference>
<dbReference type="InterPro" id="IPR012373">
    <property type="entry name" value="Ferrdict_sens_TM"/>
</dbReference>
<proteinExistence type="predicted"/>
<dbReference type="PIRSF" id="PIRSF018266">
    <property type="entry name" value="FecR"/>
    <property type="match status" value="1"/>
</dbReference>
<protein>
    <submittedName>
        <fullName evidence="4">FecR domain-containing protein</fullName>
    </submittedName>
</protein>
<name>A0A7D4U0D3_9SPHI</name>
<sequence>MSEKNTPEELIKRYLDGNCTPEEKALVESWHLLDFKNSDENPSMQEINAAHEQMRHTIMAHAQHKTRSLWPRRIAAAASILLILSAGGYFLFKNKATVPPQTASIPKTDIPPGNQSAILQLSNGQQISLNQVKAGTIATQGSTNITKTANNSIVYNNDNNNENTGTATIAYNTITTKRGNYYPLTLSDGTVAILDAGSSIRYPVVFTGSERKVEITGQVYFEVTHNSKMPFRVSVKGQTIEDLGTHFNINAYDDEPNIKTTLIEGSIRINNEKTLIPGQQAVITNGNIRVKKADIEQAIAWKNGLFNFEGMPLADAMRQISRWYDVDVEYPEGTPRTVFHGEMHRNVNALQVLEVLKFFKVNFEIVQGFDGKKILVKP</sequence>
<keyword evidence="1" id="KW-0472">Membrane</keyword>
<dbReference type="Proteomes" id="UP000505355">
    <property type="component" value="Chromosome"/>
</dbReference>
<keyword evidence="1" id="KW-0812">Transmembrane</keyword>
<keyword evidence="5" id="KW-1185">Reference proteome</keyword>
<dbReference type="KEGG" id="mmab:HQ865_24900"/>
<dbReference type="EMBL" id="CP054139">
    <property type="protein sequence ID" value="QKJ32857.1"/>
    <property type="molecule type" value="Genomic_DNA"/>
</dbReference>
<evidence type="ECO:0000256" key="1">
    <source>
        <dbReference type="SAM" id="Phobius"/>
    </source>
</evidence>
<feature type="domain" description="FecR protein" evidence="2">
    <location>
        <begin position="173"/>
        <end position="267"/>
    </location>
</feature>